<dbReference type="Pfam" id="PF07690">
    <property type="entry name" value="MFS_1"/>
    <property type="match status" value="1"/>
</dbReference>
<protein>
    <recommendedName>
        <fullName evidence="7">Major facilitator superfamily (MFS) profile domain-containing protein</fullName>
    </recommendedName>
</protein>
<evidence type="ECO:0000256" key="3">
    <source>
        <dbReference type="ARBA" id="ARBA00022692"/>
    </source>
</evidence>
<keyword evidence="5 6" id="KW-0472">Membrane</keyword>
<dbReference type="InterPro" id="IPR020846">
    <property type="entry name" value="MFS_dom"/>
</dbReference>
<dbReference type="PROSITE" id="PS50850">
    <property type="entry name" value="MFS"/>
    <property type="match status" value="1"/>
</dbReference>
<feature type="transmembrane region" description="Helical" evidence="6">
    <location>
        <begin position="12"/>
        <end position="29"/>
    </location>
</feature>
<dbReference type="InterPro" id="IPR011701">
    <property type="entry name" value="MFS"/>
</dbReference>
<feature type="transmembrane region" description="Helical" evidence="6">
    <location>
        <begin position="168"/>
        <end position="186"/>
    </location>
</feature>
<evidence type="ECO:0000313" key="8">
    <source>
        <dbReference type="EMBL" id="KKN08399.1"/>
    </source>
</evidence>
<feature type="transmembrane region" description="Helical" evidence="6">
    <location>
        <begin position="297"/>
        <end position="318"/>
    </location>
</feature>
<feature type="transmembrane region" description="Helical" evidence="6">
    <location>
        <begin position="253"/>
        <end position="276"/>
    </location>
</feature>
<evidence type="ECO:0000256" key="1">
    <source>
        <dbReference type="ARBA" id="ARBA00004651"/>
    </source>
</evidence>
<dbReference type="InterPro" id="IPR036259">
    <property type="entry name" value="MFS_trans_sf"/>
</dbReference>
<sequence>MNIRLTKKSKPLILAIVSISLLFSLTVWFSANAITSQLVNLWNLNQANLALLSIILIVGFVLGGFIYSVFNLPDLIKSPLFFSTNAFLAALGNFLAAFSPNFQIFITFRFITGFFLAGVYPTSMKLISSWFKKNRGFAIGVLLGALTAGSGLPYIFNLTGLPNWRVLLSISSLLALIGAILIYLFIQEGSHVVRGAKFQFSNIKELFSKKSVRYANYAYFGHMFELYAFWVWIPKFLQEVHSRTNPGFSVNLYFSLGTFLVFVFGALGNIIGGKIADSIGRTKFNIIMLVISGSNSLIIGFFLNNAIAALLIAIIWGLTIVPDSPQYSAMISELSNPAYIGTTLAIQTALGFALSNISIWLLPIIVDLTGWT</sequence>
<feature type="transmembrane region" description="Helical" evidence="6">
    <location>
        <begin position="136"/>
        <end position="156"/>
    </location>
</feature>
<evidence type="ECO:0000256" key="6">
    <source>
        <dbReference type="SAM" id="Phobius"/>
    </source>
</evidence>
<feature type="transmembrane region" description="Helical" evidence="6">
    <location>
        <begin position="80"/>
        <end position="98"/>
    </location>
</feature>
<feature type="transmembrane region" description="Helical" evidence="6">
    <location>
        <begin position="49"/>
        <end position="68"/>
    </location>
</feature>
<dbReference type="PANTHER" id="PTHR43124">
    <property type="entry name" value="PURINE EFFLUX PUMP PBUE"/>
    <property type="match status" value="1"/>
</dbReference>
<name>A0A0F9MRS2_9ZZZZ</name>
<feature type="transmembrane region" description="Helical" evidence="6">
    <location>
        <begin position="338"/>
        <end position="366"/>
    </location>
</feature>
<dbReference type="GO" id="GO:0005886">
    <property type="term" value="C:plasma membrane"/>
    <property type="evidence" value="ECO:0007669"/>
    <property type="project" value="UniProtKB-SubCell"/>
</dbReference>
<evidence type="ECO:0000256" key="4">
    <source>
        <dbReference type="ARBA" id="ARBA00022989"/>
    </source>
</evidence>
<keyword evidence="4 6" id="KW-1133">Transmembrane helix</keyword>
<dbReference type="AlphaFoldDB" id="A0A0F9MRS2"/>
<comment type="subcellular location">
    <subcellularLocation>
        <location evidence="1">Cell membrane</location>
        <topology evidence="1">Multi-pass membrane protein</topology>
    </subcellularLocation>
</comment>
<feature type="non-terminal residue" evidence="8">
    <location>
        <position position="372"/>
    </location>
</feature>
<evidence type="ECO:0000256" key="5">
    <source>
        <dbReference type="ARBA" id="ARBA00023136"/>
    </source>
</evidence>
<proteinExistence type="predicted"/>
<dbReference type="PANTHER" id="PTHR43124:SF3">
    <property type="entry name" value="CHLORAMPHENICOL EFFLUX PUMP RV0191"/>
    <property type="match status" value="1"/>
</dbReference>
<evidence type="ECO:0000256" key="2">
    <source>
        <dbReference type="ARBA" id="ARBA00022475"/>
    </source>
</evidence>
<feature type="transmembrane region" description="Helical" evidence="6">
    <location>
        <begin position="104"/>
        <end position="124"/>
    </location>
</feature>
<accession>A0A0F9MRS2</accession>
<reference evidence="8" key="1">
    <citation type="journal article" date="2015" name="Nature">
        <title>Complex archaea that bridge the gap between prokaryotes and eukaryotes.</title>
        <authorList>
            <person name="Spang A."/>
            <person name="Saw J.H."/>
            <person name="Jorgensen S.L."/>
            <person name="Zaremba-Niedzwiedzka K."/>
            <person name="Martijn J."/>
            <person name="Lind A.E."/>
            <person name="van Eijk R."/>
            <person name="Schleper C."/>
            <person name="Guy L."/>
            <person name="Ettema T.J."/>
        </authorList>
    </citation>
    <scope>NUCLEOTIDE SEQUENCE</scope>
</reference>
<dbReference type="SUPFAM" id="SSF103473">
    <property type="entry name" value="MFS general substrate transporter"/>
    <property type="match status" value="1"/>
</dbReference>
<gene>
    <name evidence="8" type="ORF">LCGC14_1057140</name>
</gene>
<comment type="caution">
    <text evidence="8">The sequence shown here is derived from an EMBL/GenBank/DDBJ whole genome shotgun (WGS) entry which is preliminary data.</text>
</comment>
<keyword evidence="3 6" id="KW-0812">Transmembrane</keyword>
<dbReference type="EMBL" id="LAZR01004462">
    <property type="protein sequence ID" value="KKN08399.1"/>
    <property type="molecule type" value="Genomic_DNA"/>
</dbReference>
<feature type="transmembrane region" description="Helical" evidence="6">
    <location>
        <begin position="214"/>
        <end position="233"/>
    </location>
</feature>
<keyword evidence="2" id="KW-1003">Cell membrane</keyword>
<dbReference type="Gene3D" id="1.20.1250.20">
    <property type="entry name" value="MFS general substrate transporter like domains"/>
    <property type="match status" value="1"/>
</dbReference>
<feature type="domain" description="Major facilitator superfamily (MFS) profile" evidence="7">
    <location>
        <begin position="12"/>
        <end position="372"/>
    </location>
</feature>
<organism evidence="8">
    <name type="scientific">marine sediment metagenome</name>
    <dbReference type="NCBI Taxonomy" id="412755"/>
    <lineage>
        <taxon>unclassified sequences</taxon>
        <taxon>metagenomes</taxon>
        <taxon>ecological metagenomes</taxon>
    </lineage>
</organism>
<evidence type="ECO:0000259" key="7">
    <source>
        <dbReference type="PROSITE" id="PS50850"/>
    </source>
</evidence>
<dbReference type="InterPro" id="IPR050189">
    <property type="entry name" value="MFS_Efflux_Transporters"/>
</dbReference>
<dbReference type="GO" id="GO:0022857">
    <property type="term" value="F:transmembrane transporter activity"/>
    <property type="evidence" value="ECO:0007669"/>
    <property type="project" value="InterPro"/>
</dbReference>